<protein>
    <recommendedName>
        <fullName evidence="3">WYL domain-containing protein</fullName>
    </recommendedName>
</protein>
<evidence type="ECO:0000313" key="1">
    <source>
        <dbReference type="EMBL" id="MDB7932119.1"/>
    </source>
</evidence>
<organism evidence="1 2">
    <name type="scientific">Flavonifractor plautii</name>
    <name type="common">Fusobacterium plautii</name>
    <dbReference type="NCBI Taxonomy" id="292800"/>
    <lineage>
        <taxon>Bacteria</taxon>
        <taxon>Bacillati</taxon>
        <taxon>Bacillota</taxon>
        <taxon>Clostridia</taxon>
        <taxon>Eubacteriales</taxon>
        <taxon>Oscillospiraceae</taxon>
        <taxon>Flavonifractor</taxon>
    </lineage>
</organism>
<name>A0AAW6C8B4_FLAPL</name>
<dbReference type="EMBL" id="JAQLWV010000004">
    <property type="protein sequence ID" value="MDB7932119.1"/>
    <property type="molecule type" value="Genomic_DNA"/>
</dbReference>
<evidence type="ECO:0000313" key="2">
    <source>
        <dbReference type="Proteomes" id="UP001211173"/>
    </source>
</evidence>
<proteinExistence type="predicted"/>
<dbReference type="Proteomes" id="UP001211173">
    <property type="component" value="Unassembled WGS sequence"/>
</dbReference>
<evidence type="ECO:0008006" key="3">
    <source>
        <dbReference type="Google" id="ProtNLM"/>
    </source>
</evidence>
<dbReference type="RefSeq" id="WP_195325266.1">
    <property type="nucleotide sequence ID" value="NZ_JADMVZ010000006.1"/>
</dbReference>
<reference evidence="1" key="1">
    <citation type="submission" date="2023-01" db="EMBL/GenBank/DDBJ databases">
        <title>Human gut microbiome strain richness.</title>
        <authorList>
            <person name="Chen-Liaw A."/>
        </authorList>
    </citation>
    <scope>NUCLEOTIDE SEQUENCE</scope>
    <source>
        <strain evidence="1">1001287st1_F4_1001285I_161205</strain>
    </source>
</reference>
<gene>
    <name evidence="1" type="ORF">PNE06_03420</name>
</gene>
<comment type="caution">
    <text evidence="1">The sequence shown here is derived from an EMBL/GenBank/DDBJ whole genome shotgun (WGS) entry which is preliminary data.</text>
</comment>
<accession>A0AAW6C8B4</accession>
<sequence length="181" mass="20691">MMLSVQQRFILDALRKLGCIRRAQLLVLTREKFRRDDLVISEKRLDAMLRQLRYGMGDFRLEGDLVKLSQKPPDAQRLEAIDVMLELTRGTPLDFNARLRRPVLLQFMWEQSSGAAHPMTVAALPGMEPERTERLEQYRRARVVWLWEGGGLPDGLALLGKHFIAVRNPDGTHGFYGAPAP</sequence>
<dbReference type="AlphaFoldDB" id="A0AAW6C8B4"/>